<dbReference type="PANTHER" id="PTHR41786">
    <property type="entry name" value="MOTILITY ACCESSORY FACTOR MAF"/>
    <property type="match status" value="1"/>
</dbReference>
<evidence type="ECO:0000313" key="2">
    <source>
        <dbReference type="EMBL" id="TKX34033.1"/>
    </source>
</evidence>
<reference evidence="2 3" key="1">
    <citation type="submission" date="2018-05" db="EMBL/GenBank/DDBJ databases">
        <title>Novel Campyloabacter and Helicobacter Species and Strains.</title>
        <authorList>
            <person name="Mannion A.J."/>
            <person name="Shen Z."/>
            <person name="Fox J.G."/>
        </authorList>
    </citation>
    <scope>NUCLEOTIDE SEQUENCE [LARGE SCALE GENOMIC DNA]</scope>
    <source>
        <strain evidence="3">MIT10-5678</strain>
    </source>
</reference>
<protein>
    <submittedName>
        <fullName evidence="2">Motility accessory factor</fullName>
    </submittedName>
</protein>
<organism evidence="2 3">
    <name type="scientific">Campylobacter taeniopygiae</name>
    <dbReference type="NCBI Taxonomy" id="2510188"/>
    <lineage>
        <taxon>Bacteria</taxon>
        <taxon>Pseudomonadati</taxon>
        <taxon>Campylobacterota</taxon>
        <taxon>Epsilonproteobacteria</taxon>
        <taxon>Campylobacterales</taxon>
        <taxon>Campylobacteraceae</taxon>
        <taxon>Campylobacter</taxon>
    </lineage>
</organism>
<dbReference type="InterPro" id="IPR002826">
    <property type="entry name" value="MptE-like"/>
</dbReference>
<evidence type="ECO:0000259" key="1">
    <source>
        <dbReference type="Pfam" id="PF01973"/>
    </source>
</evidence>
<feature type="domain" description="6-hydroxymethylpterin diphosphokinase MptE-like" evidence="1">
    <location>
        <begin position="203"/>
        <end position="375"/>
    </location>
</feature>
<dbReference type="PANTHER" id="PTHR41786:SF1">
    <property type="entry name" value="6-HYDROXYMETHYLPTERIN DIPHOSPHOKINASE MPTE-LIKE DOMAIN-CONTAINING PROTEIN"/>
    <property type="match status" value="1"/>
</dbReference>
<gene>
    <name evidence="2" type="ORF">CQA75_03810</name>
</gene>
<dbReference type="Pfam" id="PF01973">
    <property type="entry name" value="MptE-like"/>
    <property type="match status" value="1"/>
</dbReference>
<dbReference type="Proteomes" id="UP000309584">
    <property type="component" value="Unassembled WGS sequence"/>
</dbReference>
<evidence type="ECO:0000313" key="3">
    <source>
        <dbReference type="Proteomes" id="UP000309584"/>
    </source>
</evidence>
<dbReference type="EMBL" id="NXLY01000006">
    <property type="protein sequence ID" value="TKX34033.1"/>
    <property type="molecule type" value="Genomic_DNA"/>
</dbReference>
<name>A0ABY2TJJ3_9BACT</name>
<keyword evidence="3" id="KW-1185">Reference proteome</keyword>
<accession>A0ABY2TJJ3</accession>
<comment type="caution">
    <text evidence="2">The sequence shown here is derived from an EMBL/GenBank/DDBJ whole genome shotgun (WGS) entry which is preliminary data.</text>
</comment>
<dbReference type="RefSeq" id="WP_137623728.1">
    <property type="nucleotide sequence ID" value="NZ_NXLY01000006.1"/>
</dbReference>
<sequence length="606" mass="70186">MSILEKNIQALVSGVNEPLARKLIDFFQNSKHVRFSLDENLNIFDQKNQVFMYSDIEQEIAFFQKSILEKTLRYPFVCIYGVGNALLIKNLTLFYKHIFIFESEIELFVLALSVIDLSEELRSGKIYLVDTKEEKINAQLSLLFDQNDMFEYLGLYEMFMNSYYKKYFIDEIAKIDRIICDNINLVIRNLDPSSMIPLKCYDNFIQNIPAMLKNISFQRIIQERKNQFKNCIVVCAGPSLEKQIPLLKKYQENFVIFCADGAFPLLHKNDITPDYVLNLDCQDKTSVFFKNIKSLDKTLFVFSQSTHFDVIKLVCESKLNFSIVLSDSLYCKNINMHDFGHLDTGTHVGHMCYALALALGFKNIVIIGQDLAYNKEGNSHFNDFILGKDLDSTLNIPSLKILAYGGEDEVLTHLAWDDYRKKLEFLFANNTQAKFYNATEGGARIAFTKELSFEECCLKFGDEKKKSLEMPKILTLNRSDKLLKKVLENLKKDLNIINQTLEDAKVLKDALEKILSSNKALPLEFLLSVYKNIEHFNSFMDNNSLFQDRVLKGVFFKRGLEISKIILAKIAEEEKYLFLIITAYKVWLVLLIEKLNIRKESLQKII</sequence>
<dbReference type="Gene3D" id="3.90.1480.10">
    <property type="entry name" value="Alpha-2,3-sialyltransferase"/>
    <property type="match status" value="1"/>
</dbReference>
<proteinExistence type="predicted"/>